<evidence type="ECO:0000256" key="1">
    <source>
        <dbReference type="ARBA" id="ARBA00002591"/>
    </source>
</evidence>
<comment type="function">
    <text evidence="1 7">Assembles around the rod to form the L-ring and probably protects the motor/basal body from shearing forces during rotation.</text>
</comment>
<dbReference type="GO" id="GO:0071973">
    <property type="term" value="P:bacterial-type flagellum-dependent cell motility"/>
    <property type="evidence" value="ECO:0007669"/>
    <property type="project" value="InterPro"/>
</dbReference>
<proteinExistence type="inferred from homology"/>
<keyword evidence="9" id="KW-1185">Reference proteome</keyword>
<evidence type="ECO:0000313" key="8">
    <source>
        <dbReference type="EMBL" id="CUR53203.1"/>
    </source>
</evidence>
<dbReference type="InterPro" id="IPR001782">
    <property type="entry name" value="Flag_FlgI"/>
</dbReference>
<evidence type="ECO:0000256" key="5">
    <source>
        <dbReference type="ARBA" id="ARBA00022729"/>
    </source>
</evidence>
<dbReference type="PATRIC" id="fig|98804.3.peg.218"/>
<evidence type="ECO:0000256" key="6">
    <source>
        <dbReference type="ARBA" id="ARBA00023143"/>
    </source>
</evidence>
<dbReference type="PANTHER" id="PTHR30381:SF0">
    <property type="entry name" value="FLAGELLAR P-RING PROTEIN"/>
    <property type="match status" value="1"/>
</dbReference>
<keyword evidence="6 7" id="KW-0975">Bacterial flagellum</keyword>
<evidence type="ECO:0000256" key="2">
    <source>
        <dbReference type="ARBA" id="ARBA00004117"/>
    </source>
</evidence>
<dbReference type="GO" id="GO:0009428">
    <property type="term" value="C:bacterial-type flagellum basal body, distal rod, P ring"/>
    <property type="evidence" value="ECO:0007669"/>
    <property type="project" value="InterPro"/>
</dbReference>
<keyword evidence="5" id="KW-0732">Signal</keyword>
<evidence type="ECO:0000256" key="4">
    <source>
        <dbReference type="ARBA" id="ARBA00011439"/>
    </source>
</evidence>
<dbReference type="STRING" id="98804.BTSPAZIEG_0231"/>
<dbReference type="AlphaFoldDB" id="A0A170PBW2"/>
<keyword evidence="8" id="KW-0966">Cell projection</keyword>
<dbReference type="Proteomes" id="UP000243633">
    <property type="component" value="Chromosome 1"/>
</dbReference>
<protein>
    <recommendedName>
        <fullName evidence="7">Flagellar P-ring protein</fullName>
    </recommendedName>
    <alternativeName>
        <fullName evidence="7">Basal body P-ring protein</fullName>
    </alternativeName>
</protein>
<dbReference type="HAMAP" id="MF_00416">
    <property type="entry name" value="FlgI"/>
    <property type="match status" value="1"/>
</dbReference>
<gene>
    <name evidence="7 8" type="primary">flgI</name>
    <name evidence="8" type="ORF">BTSPAZIEG_0231</name>
</gene>
<reference evidence="9" key="1">
    <citation type="submission" date="2015-10" db="EMBL/GenBank/DDBJ databases">
        <authorList>
            <person name="Manzano-Marin A."/>
            <person name="Manzano-Marin A."/>
        </authorList>
    </citation>
    <scope>NUCLEOTIDE SEQUENCE [LARGE SCALE GENOMIC DNA]</scope>
    <source>
        <strain evidence="9">BTs</strain>
    </source>
</reference>
<sequence length="356" mass="40692" precursor="true">MKTFIPYKIIFYIFFVITMINFTYAAEYTIKNLTHVSGSSTIPLMGYGLMVGLPNSGDRIPHSSFTLQTMLNLFKNMGLNIKHKRNIQTKNVAAVIVTAELPEFNYIGQKIPIYVSSIGNAQNLQNGTLLMTPLKDVNGIRYGTAQGHASIIHNLDNEINDLDHHKIKNNVKILNGAIIEKTYKYTLNNSGLLQLRLNSKNFNVAQKISDCINKNYPNAAYPLNSKIICIKVPKQKKEQIHIMNNILHFKINIHLEKKNIIFLKPKKNEITLKHEIYLNTAKIIKKHIFLNIHNIRKTSSTTSKTSKHFAKKIFKKTRLTNIIHALKFLNLPISHIFSILKSLKNKNLIKAQIKII</sequence>
<evidence type="ECO:0000256" key="7">
    <source>
        <dbReference type="HAMAP-Rule" id="MF_00416"/>
    </source>
</evidence>
<keyword evidence="8" id="KW-0282">Flagellum</keyword>
<keyword evidence="8" id="KW-0969">Cilium</keyword>
<accession>A0A170PBW2</accession>
<dbReference type="PANTHER" id="PTHR30381">
    <property type="entry name" value="FLAGELLAR P-RING PERIPLASMIC PROTEIN FLGI"/>
    <property type="match status" value="1"/>
</dbReference>
<evidence type="ECO:0000256" key="3">
    <source>
        <dbReference type="ARBA" id="ARBA00008994"/>
    </source>
</evidence>
<comment type="similarity">
    <text evidence="3 7">Belongs to the FlgI family.</text>
</comment>
<name>A0A170PBW2_BUCTT</name>
<comment type="subunit">
    <text evidence="4 7">The basal body constitutes a major portion of the flagellar organelle and consists of four rings (L,P,S, and M) mounted on a central rod.</text>
</comment>
<organism evidence="8 9">
    <name type="scientific">Buchnera aphidicola subsp. Tuberolachnus salignus</name>
    <dbReference type="NCBI Taxonomy" id="98804"/>
    <lineage>
        <taxon>Bacteria</taxon>
        <taxon>Pseudomonadati</taxon>
        <taxon>Pseudomonadota</taxon>
        <taxon>Gammaproteobacteria</taxon>
        <taxon>Enterobacterales</taxon>
        <taxon>Erwiniaceae</taxon>
        <taxon>Buchnera</taxon>
    </lineage>
</organism>
<evidence type="ECO:0000313" key="9">
    <source>
        <dbReference type="Proteomes" id="UP000243633"/>
    </source>
</evidence>
<dbReference type="EMBL" id="LN890285">
    <property type="protein sequence ID" value="CUR53203.1"/>
    <property type="molecule type" value="Genomic_DNA"/>
</dbReference>
<comment type="subcellular location">
    <subcellularLocation>
        <location evidence="2 7">Bacterial flagellum basal body</location>
    </subcellularLocation>
</comment>
<dbReference type="RefSeq" id="WP_075472647.1">
    <property type="nucleotide sequence ID" value="NZ_LN890285.1"/>
</dbReference>
<dbReference type="Pfam" id="PF02119">
    <property type="entry name" value="FlgI"/>
    <property type="match status" value="1"/>
</dbReference>
<dbReference type="GO" id="GO:0005198">
    <property type="term" value="F:structural molecule activity"/>
    <property type="evidence" value="ECO:0007669"/>
    <property type="project" value="InterPro"/>
</dbReference>
<dbReference type="GO" id="GO:0030288">
    <property type="term" value="C:outer membrane-bounded periplasmic space"/>
    <property type="evidence" value="ECO:0007669"/>
    <property type="project" value="InterPro"/>
</dbReference>
<dbReference type="PRINTS" id="PR01010">
    <property type="entry name" value="FLGPRINGFLGI"/>
</dbReference>
<dbReference type="OrthoDB" id="9786431at2"/>